<dbReference type="CDD" id="cd03448">
    <property type="entry name" value="HDE_HSD"/>
    <property type="match status" value="1"/>
</dbReference>
<dbReference type="InterPro" id="IPR002539">
    <property type="entry name" value="MaoC-like_dom"/>
</dbReference>
<dbReference type="InterPro" id="IPR054357">
    <property type="entry name" value="MFE-2_N"/>
</dbReference>
<keyword evidence="2" id="KW-0472">Membrane</keyword>
<dbReference type="GO" id="GO:0003857">
    <property type="term" value="F:(3S)-3-hydroxyacyl-CoA dehydrogenase (NAD+) activity"/>
    <property type="evidence" value="ECO:0007669"/>
    <property type="project" value="TreeGrafter"/>
</dbReference>
<evidence type="ECO:0000259" key="3">
    <source>
        <dbReference type="Pfam" id="PF01575"/>
    </source>
</evidence>
<evidence type="ECO:0000313" key="5">
    <source>
        <dbReference type="EMBL" id="OCB87322.1"/>
    </source>
</evidence>
<dbReference type="GO" id="GO:0006635">
    <property type="term" value="P:fatty acid beta-oxidation"/>
    <property type="evidence" value="ECO:0007669"/>
    <property type="project" value="TreeGrafter"/>
</dbReference>
<dbReference type="SUPFAM" id="SSF54637">
    <property type="entry name" value="Thioesterase/thiol ester dehydrase-isomerase"/>
    <property type="match status" value="2"/>
</dbReference>
<sequence>MDSQPNGNDGEHSAQRKGKCRAAPEEISETTPLLDASQPLIQDDDPSASSFRRRRRLILLLATVFFTTLGLCFVVVLILFLLTYSYSPKLSNSVRDEVLNRAVVIRGPDHVDVLNATEGSIWVQIDMRVGLDAGTAIDVVLEADKGEKVDSGSTAIRRTIARWLAGRLRTVTVSADEASLFSNDRLIANMTMPTVSVPLTLDAPDDFSWLTNLSFPVLVNVTDNASDLEVIAQEAWRSGVLLLSASVRHVHVYGGVKGEDGWRRRLNLTQEIVAIPSRIKVPELPGLPLPGKGTPFPGLSDLVTLESFNISSTNHSVYINATASLIDPLPTSLQMKIPSVPFSVSLPDVNNTNETVTVTTGQTKPFSLTHPNITLRLSGTVTPLPRSSSPLLSSFLSSYLAGHDAPIVVGTPLLPSLKIPAFFPAPHPKPRILRDVHIKDMRISFHGESVLASGTINAQVVLPSGVNVLVDARKIWPDVLVFDGKVPSEEEFTPSRVIVDNTQSYDEDENDDDRATIPKDPLPSPLPDRAFARIRPDDWLPAKSFPIPDSDNNAYDVTAQVVDVPLEVLPGRDNLLRSFISKVLFSGREGALAGVKGTAAVGVAVAGLPVVDDQDEEEGGVHVFELTRLPFSGTPAVAVNHDHNLNTLLSRFFITSMAAGLEKAIGFELDSDAVAWNRRDLLLYAVGIGFKKDDLPFVYELHPAFAAFPTYPVALPLKGEGEDVNLFKDRVKSRAVPGLPNFDPNRVVHGSQTIEILRPLPLVSGPGWKMMKRIVGIHENKSGVIIDQEAVLVDAQGTPYAKCYSAAFNVGSKITGQKFSKTIASAPAGKPIPKDRKPDWVVTDKTITEQALIYRLTADYNPLHIDPSIGKAANFGGVIIHGLCTFGFAARAVLYCVGGNDPSALRFFGARFTSPVRPGDSLETSIWEVGKGPDGTTEVSFVTKDLDSGKIVLGGGIAYVKRAEKSKL</sequence>
<keyword evidence="6" id="KW-1185">Reference proteome</keyword>
<dbReference type="InterPro" id="IPR029069">
    <property type="entry name" value="HotDog_dom_sf"/>
</dbReference>
<dbReference type="Pfam" id="PF01575">
    <property type="entry name" value="MaoC_dehydratas"/>
    <property type="match status" value="1"/>
</dbReference>
<gene>
    <name evidence="5" type="ORF">A7U60_g5651</name>
</gene>
<dbReference type="EMBL" id="LNZH02000193">
    <property type="protein sequence ID" value="OCB87322.1"/>
    <property type="molecule type" value="Genomic_DNA"/>
</dbReference>
<dbReference type="GO" id="GO:0044594">
    <property type="term" value="F:17-beta-hydroxysteroid dehydrogenase (NAD+) activity"/>
    <property type="evidence" value="ECO:0007669"/>
    <property type="project" value="TreeGrafter"/>
</dbReference>
<feature type="region of interest" description="Disordered" evidence="1">
    <location>
        <begin position="501"/>
        <end position="523"/>
    </location>
</feature>
<evidence type="ECO:0000256" key="2">
    <source>
        <dbReference type="SAM" id="Phobius"/>
    </source>
</evidence>
<dbReference type="OrthoDB" id="60204at2759"/>
<keyword evidence="2" id="KW-0812">Transmembrane</keyword>
<dbReference type="Pfam" id="PF22622">
    <property type="entry name" value="MFE-2_hydrat-2_N"/>
    <property type="match status" value="1"/>
</dbReference>
<evidence type="ECO:0000313" key="6">
    <source>
        <dbReference type="Proteomes" id="UP000757232"/>
    </source>
</evidence>
<dbReference type="Gene3D" id="3.10.129.10">
    <property type="entry name" value="Hotdog Thioesterase"/>
    <property type="match status" value="1"/>
</dbReference>
<dbReference type="PANTHER" id="PTHR13078">
    <property type="entry name" value="PEROXISOMAL MULTIFUNCTIONAL ENZYME TYPE 2-RELATED"/>
    <property type="match status" value="1"/>
</dbReference>
<feature type="transmembrane region" description="Helical" evidence="2">
    <location>
        <begin position="57"/>
        <end position="82"/>
    </location>
</feature>
<dbReference type="PANTHER" id="PTHR13078:SF57">
    <property type="entry name" value="DEHYDRATASE, PUTATIVE (AFU_ORTHOLOGUE AFUA_5G00640)-RELATED"/>
    <property type="match status" value="1"/>
</dbReference>
<feature type="region of interest" description="Disordered" evidence="1">
    <location>
        <begin position="1"/>
        <end position="47"/>
    </location>
</feature>
<dbReference type="GO" id="GO:0005777">
    <property type="term" value="C:peroxisome"/>
    <property type="evidence" value="ECO:0007669"/>
    <property type="project" value="TreeGrafter"/>
</dbReference>
<feature type="domain" description="MaoC-like" evidence="3">
    <location>
        <begin position="835"/>
        <end position="937"/>
    </location>
</feature>
<dbReference type="Proteomes" id="UP000757232">
    <property type="component" value="Unassembled WGS sequence"/>
</dbReference>
<proteinExistence type="predicted"/>
<dbReference type="AlphaFoldDB" id="A0A9Q5HX24"/>
<dbReference type="GO" id="GO:0004300">
    <property type="term" value="F:enoyl-CoA hydratase activity"/>
    <property type="evidence" value="ECO:0007669"/>
    <property type="project" value="TreeGrafter"/>
</dbReference>
<reference evidence="5" key="1">
    <citation type="submission" date="2016-06" db="EMBL/GenBank/DDBJ databases">
        <title>Draft Genome sequence of the fungus Inonotus baumii.</title>
        <authorList>
            <person name="Zhu H."/>
            <person name="Lin W."/>
        </authorList>
    </citation>
    <scope>NUCLEOTIDE SEQUENCE</scope>
    <source>
        <strain evidence="5">821</strain>
    </source>
</reference>
<evidence type="ECO:0008006" key="7">
    <source>
        <dbReference type="Google" id="ProtNLM"/>
    </source>
</evidence>
<feature type="domain" description="Peroxisomal multifunctional enzyme type 2-like N-terminal" evidence="4">
    <location>
        <begin position="677"/>
        <end position="811"/>
    </location>
</feature>
<protein>
    <recommendedName>
        <fullName evidence="7">MaoC-like domain-containing protein</fullName>
    </recommendedName>
</protein>
<organism evidence="5 6">
    <name type="scientific">Sanghuangporus baumii</name>
    <name type="common">Phellinus baumii</name>
    <dbReference type="NCBI Taxonomy" id="108892"/>
    <lineage>
        <taxon>Eukaryota</taxon>
        <taxon>Fungi</taxon>
        <taxon>Dikarya</taxon>
        <taxon>Basidiomycota</taxon>
        <taxon>Agaricomycotina</taxon>
        <taxon>Agaricomycetes</taxon>
        <taxon>Hymenochaetales</taxon>
        <taxon>Hymenochaetaceae</taxon>
        <taxon>Sanghuangporus</taxon>
    </lineage>
</organism>
<comment type="caution">
    <text evidence="5">The sequence shown here is derived from an EMBL/GenBank/DDBJ whole genome shotgun (WGS) entry which is preliminary data.</text>
</comment>
<keyword evidence="2" id="KW-1133">Transmembrane helix</keyword>
<name>A0A9Q5HX24_SANBA</name>
<evidence type="ECO:0000256" key="1">
    <source>
        <dbReference type="SAM" id="MobiDB-lite"/>
    </source>
</evidence>
<evidence type="ECO:0000259" key="4">
    <source>
        <dbReference type="Pfam" id="PF22622"/>
    </source>
</evidence>
<accession>A0A9Q5HX24</accession>